<sequence>MEQSCGVVTEPHDAVEELSRWCEADGVELEEHCTSFGATGNLGLVGGALGWEYSLTVPGVGVAVGVGPSPAEAKAAAAKDLVQHLPVSFEALQGPKKRKRDVPAATAACGTESKQGVSSGNPSDAPVVRRRLTPLTRMLRNANEDVAEEEEAQVRDGLRQETARSAAEAERQATLDFLEAARAASAEQQAELARYRRERALSASGMLVAKDAAPGPQTRPRLRRLPPHLAVRASSLGVPELAEPTPTESQGFLLHGYSSEDSVESEQDGSETAAPG</sequence>
<evidence type="ECO:0000313" key="3">
    <source>
        <dbReference type="Proteomes" id="UP000654075"/>
    </source>
</evidence>
<feature type="region of interest" description="Disordered" evidence="1">
    <location>
        <begin position="236"/>
        <end position="276"/>
    </location>
</feature>
<dbReference type="Proteomes" id="UP000654075">
    <property type="component" value="Unassembled WGS sequence"/>
</dbReference>
<feature type="non-terminal residue" evidence="2">
    <location>
        <position position="276"/>
    </location>
</feature>
<comment type="caution">
    <text evidence="2">The sequence shown here is derived from an EMBL/GenBank/DDBJ whole genome shotgun (WGS) entry which is preliminary data.</text>
</comment>
<organism evidence="2 3">
    <name type="scientific">Polarella glacialis</name>
    <name type="common">Dinoflagellate</name>
    <dbReference type="NCBI Taxonomy" id="89957"/>
    <lineage>
        <taxon>Eukaryota</taxon>
        <taxon>Sar</taxon>
        <taxon>Alveolata</taxon>
        <taxon>Dinophyceae</taxon>
        <taxon>Suessiales</taxon>
        <taxon>Suessiaceae</taxon>
        <taxon>Polarella</taxon>
    </lineage>
</organism>
<reference evidence="2" key="1">
    <citation type="submission" date="2021-02" db="EMBL/GenBank/DDBJ databases">
        <authorList>
            <person name="Dougan E. K."/>
            <person name="Rhodes N."/>
            <person name="Thang M."/>
            <person name="Chan C."/>
        </authorList>
    </citation>
    <scope>NUCLEOTIDE SEQUENCE</scope>
</reference>
<name>A0A813E3L0_POLGL</name>
<feature type="region of interest" description="Disordered" evidence="1">
    <location>
        <begin position="92"/>
        <end position="167"/>
    </location>
</feature>
<gene>
    <name evidence="2" type="ORF">PGLA1383_LOCUS13531</name>
</gene>
<evidence type="ECO:0000313" key="2">
    <source>
        <dbReference type="EMBL" id="CAE8595010.1"/>
    </source>
</evidence>
<dbReference type="EMBL" id="CAJNNV010007490">
    <property type="protein sequence ID" value="CAE8595010.1"/>
    <property type="molecule type" value="Genomic_DNA"/>
</dbReference>
<protein>
    <submittedName>
        <fullName evidence="2">Uncharacterized protein</fullName>
    </submittedName>
</protein>
<accession>A0A813E3L0</accession>
<evidence type="ECO:0000256" key="1">
    <source>
        <dbReference type="SAM" id="MobiDB-lite"/>
    </source>
</evidence>
<keyword evidence="3" id="KW-1185">Reference proteome</keyword>
<dbReference type="AlphaFoldDB" id="A0A813E3L0"/>
<feature type="compositionally biased region" description="Basic and acidic residues" evidence="1">
    <location>
        <begin position="152"/>
        <end position="167"/>
    </location>
</feature>
<proteinExistence type="predicted"/>
<feature type="compositionally biased region" description="Polar residues" evidence="1">
    <location>
        <begin position="112"/>
        <end position="122"/>
    </location>
</feature>